<evidence type="ECO:0000256" key="6">
    <source>
        <dbReference type="ARBA" id="ARBA00023196"/>
    </source>
</evidence>
<dbReference type="GO" id="GO:0045259">
    <property type="term" value="C:proton-transporting ATP synthase complex"/>
    <property type="evidence" value="ECO:0007669"/>
    <property type="project" value="UniProtKB-KW"/>
</dbReference>
<evidence type="ECO:0000256" key="7">
    <source>
        <dbReference type="ARBA" id="ARBA00023310"/>
    </source>
</evidence>
<comment type="caution">
    <text evidence="11">The sequence shown here is derived from an EMBL/GenBank/DDBJ whole genome shotgun (WGS) entry which is preliminary data.</text>
</comment>
<dbReference type="InterPro" id="IPR001469">
    <property type="entry name" value="ATP_synth_F1_dsu/esu"/>
</dbReference>
<dbReference type="PANTHER" id="PTHR13822:SF10">
    <property type="entry name" value="ATP SYNTHASE EPSILON CHAIN, CHLOROPLASTIC"/>
    <property type="match status" value="1"/>
</dbReference>
<keyword evidence="6 8" id="KW-0139">CF(1)</keyword>
<keyword evidence="7 8" id="KW-0066">ATP synthesis</keyword>
<keyword evidence="12" id="KW-1185">Reference proteome</keyword>
<keyword evidence="5 8" id="KW-0472">Membrane</keyword>
<evidence type="ECO:0000256" key="3">
    <source>
        <dbReference type="ARBA" id="ARBA00022448"/>
    </source>
</evidence>
<dbReference type="Pfam" id="PF02823">
    <property type="entry name" value="ATP-synt_DE_N"/>
    <property type="match status" value="1"/>
</dbReference>
<comment type="function">
    <text evidence="8">Produces ATP from ADP in the presence of a proton gradient across the membrane.</text>
</comment>
<evidence type="ECO:0000313" key="11">
    <source>
        <dbReference type="EMBL" id="NYG06029.1"/>
    </source>
</evidence>
<dbReference type="HAMAP" id="MF_00530">
    <property type="entry name" value="ATP_synth_epsil_bac"/>
    <property type="match status" value="1"/>
</dbReference>
<protein>
    <recommendedName>
        <fullName evidence="8">ATP synthase epsilon chain</fullName>
    </recommendedName>
    <alternativeName>
        <fullName evidence="8">ATP synthase F1 sector epsilon subunit</fullName>
    </alternativeName>
    <alternativeName>
        <fullName evidence="8">F-ATPase epsilon subunit</fullName>
    </alternativeName>
</protein>
<comment type="subunit">
    <text evidence="8 9">F-type ATPases have 2 components, CF(1) - the catalytic core - and CF(0) - the membrane proton channel. CF(1) has five subunits: alpha(3), beta(3), gamma(1), delta(1), epsilon(1). CF(0) has three main subunits: a, b and c.</text>
</comment>
<evidence type="ECO:0000256" key="2">
    <source>
        <dbReference type="ARBA" id="ARBA00005712"/>
    </source>
</evidence>
<dbReference type="InterPro" id="IPR036771">
    <property type="entry name" value="ATPsynth_dsu/esu_N"/>
</dbReference>
<keyword evidence="3 8" id="KW-0813">Transport</keyword>
<evidence type="ECO:0000256" key="1">
    <source>
        <dbReference type="ARBA" id="ARBA00004202"/>
    </source>
</evidence>
<dbReference type="Proteomes" id="UP000573599">
    <property type="component" value="Unassembled WGS sequence"/>
</dbReference>
<evidence type="ECO:0000259" key="10">
    <source>
        <dbReference type="Pfam" id="PF02823"/>
    </source>
</evidence>
<keyword evidence="8" id="KW-1003">Cell membrane</keyword>
<gene>
    <name evidence="8" type="primary">atpC</name>
    <name evidence="11" type="ORF">BJ986_000516</name>
</gene>
<dbReference type="GO" id="GO:0005886">
    <property type="term" value="C:plasma membrane"/>
    <property type="evidence" value="ECO:0007669"/>
    <property type="project" value="UniProtKB-SubCell"/>
</dbReference>
<dbReference type="RefSeq" id="WP_179420575.1">
    <property type="nucleotide sequence ID" value="NZ_JACCAB010000001.1"/>
</dbReference>
<dbReference type="InterPro" id="IPR020546">
    <property type="entry name" value="ATP_synth_F1_dsu/esu_N"/>
</dbReference>
<comment type="subcellular location">
    <subcellularLocation>
        <location evidence="1 8">Cell membrane</location>
        <topology evidence="1 8">Peripheral membrane protein</topology>
    </subcellularLocation>
</comment>
<dbReference type="CDD" id="cd12152">
    <property type="entry name" value="F1-ATPase_delta"/>
    <property type="match status" value="1"/>
</dbReference>
<proteinExistence type="inferred from homology"/>
<dbReference type="GO" id="GO:0046933">
    <property type="term" value="F:proton-transporting ATP synthase activity, rotational mechanism"/>
    <property type="evidence" value="ECO:0007669"/>
    <property type="project" value="UniProtKB-UniRule"/>
</dbReference>
<dbReference type="GO" id="GO:0005524">
    <property type="term" value="F:ATP binding"/>
    <property type="evidence" value="ECO:0007669"/>
    <property type="project" value="UniProtKB-UniRule"/>
</dbReference>
<feature type="domain" description="ATP synthase F1 complex delta/epsilon subunit N-terminal" evidence="10">
    <location>
        <begin position="4"/>
        <end position="81"/>
    </location>
</feature>
<dbReference type="NCBIfam" id="NF009977">
    <property type="entry name" value="PRK13442.1"/>
    <property type="match status" value="1"/>
</dbReference>
<comment type="similarity">
    <text evidence="2 8 9">Belongs to the ATPase epsilon chain family.</text>
</comment>
<reference evidence="11 12" key="1">
    <citation type="submission" date="2020-07" db="EMBL/GenBank/DDBJ databases">
        <title>Sequencing the genomes of 1000 actinobacteria strains.</title>
        <authorList>
            <person name="Klenk H.-P."/>
        </authorList>
    </citation>
    <scope>NUCLEOTIDE SEQUENCE [LARGE SCALE GENOMIC DNA]</scope>
    <source>
        <strain evidence="11 12">DSM 23987</strain>
    </source>
</reference>
<keyword evidence="8" id="KW-0375">Hydrogen ion transport</keyword>
<sequence length="89" mass="9368">MSTLQVELVAADRKVWEGDADMVVARTVDGELGILPGHTPLLGVLVEGEVRIKSGQGSQSATIDSGFLSVDRDKVIIIAESVDASQFTA</sequence>
<dbReference type="PANTHER" id="PTHR13822">
    <property type="entry name" value="ATP SYNTHASE DELTA/EPSILON CHAIN"/>
    <property type="match status" value="1"/>
</dbReference>
<evidence type="ECO:0000313" key="12">
    <source>
        <dbReference type="Proteomes" id="UP000573599"/>
    </source>
</evidence>
<evidence type="ECO:0000256" key="8">
    <source>
        <dbReference type="HAMAP-Rule" id="MF_00530"/>
    </source>
</evidence>
<evidence type="ECO:0000256" key="4">
    <source>
        <dbReference type="ARBA" id="ARBA00023065"/>
    </source>
</evidence>
<organism evidence="11 12">
    <name type="scientific">Pedococcus badiiscoriae</name>
    <dbReference type="NCBI Taxonomy" id="642776"/>
    <lineage>
        <taxon>Bacteria</taxon>
        <taxon>Bacillati</taxon>
        <taxon>Actinomycetota</taxon>
        <taxon>Actinomycetes</taxon>
        <taxon>Micrococcales</taxon>
        <taxon>Intrasporangiaceae</taxon>
        <taxon>Pedococcus</taxon>
    </lineage>
</organism>
<evidence type="ECO:0000256" key="5">
    <source>
        <dbReference type="ARBA" id="ARBA00023136"/>
    </source>
</evidence>
<accession>A0A852WB40</accession>
<name>A0A852WB40_9MICO</name>
<dbReference type="EMBL" id="JACCAB010000001">
    <property type="protein sequence ID" value="NYG06029.1"/>
    <property type="molecule type" value="Genomic_DNA"/>
</dbReference>
<dbReference type="Gene3D" id="2.60.15.10">
    <property type="entry name" value="F0F1 ATP synthase delta/epsilon subunit, N-terminal"/>
    <property type="match status" value="1"/>
</dbReference>
<keyword evidence="4 8" id="KW-0406">Ion transport</keyword>
<dbReference type="AlphaFoldDB" id="A0A852WB40"/>
<dbReference type="SUPFAM" id="SSF51344">
    <property type="entry name" value="Epsilon subunit of F1F0-ATP synthase N-terminal domain"/>
    <property type="match status" value="1"/>
</dbReference>
<dbReference type="NCBIfam" id="TIGR01216">
    <property type="entry name" value="ATP_synt_epsi"/>
    <property type="match status" value="1"/>
</dbReference>
<evidence type="ECO:0000256" key="9">
    <source>
        <dbReference type="RuleBase" id="RU003656"/>
    </source>
</evidence>